<comment type="caution">
    <text evidence="2">The sequence shown here is derived from an EMBL/GenBank/DDBJ whole genome shotgun (WGS) entry which is preliminary data.</text>
</comment>
<dbReference type="Pfam" id="PF13573">
    <property type="entry name" value="SprB"/>
    <property type="match status" value="2"/>
</dbReference>
<dbReference type="InterPro" id="IPR000601">
    <property type="entry name" value="PKD_dom"/>
</dbReference>
<dbReference type="Gene3D" id="2.60.40.10">
    <property type="entry name" value="Immunoglobulins"/>
    <property type="match status" value="1"/>
</dbReference>
<organism evidence="2 3">
    <name type="scientific">Shivajiella indica</name>
    <dbReference type="NCBI Taxonomy" id="872115"/>
    <lineage>
        <taxon>Bacteria</taxon>
        <taxon>Pseudomonadati</taxon>
        <taxon>Bacteroidota</taxon>
        <taxon>Cytophagia</taxon>
        <taxon>Cytophagales</taxon>
        <taxon>Cyclobacteriaceae</taxon>
        <taxon>Shivajiella</taxon>
    </lineage>
</organism>
<proteinExistence type="predicted"/>
<dbReference type="EMBL" id="JBHUIV010000010">
    <property type="protein sequence ID" value="MFD2201412.1"/>
    <property type="molecule type" value="Genomic_DNA"/>
</dbReference>
<evidence type="ECO:0000259" key="1">
    <source>
        <dbReference type="PROSITE" id="PS50093"/>
    </source>
</evidence>
<dbReference type="PANTHER" id="PTHR46534">
    <property type="entry name" value="IGGFC_BINDING DOMAIN-CONTAINING PROTEIN"/>
    <property type="match status" value="1"/>
</dbReference>
<dbReference type="PROSITE" id="PS50093">
    <property type="entry name" value="PKD"/>
    <property type="match status" value="1"/>
</dbReference>
<feature type="domain" description="PKD" evidence="1">
    <location>
        <begin position="494"/>
        <end position="532"/>
    </location>
</feature>
<dbReference type="RefSeq" id="WP_380801330.1">
    <property type="nucleotide sequence ID" value="NZ_JBHUIV010000010.1"/>
</dbReference>
<dbReference type="InterPro" id="IPR025667">
    <property type="entry name" value="SprB_repeat"/>
</dbReference>
<evidence type="ECO:0000313" key="2">
    <source>
        <dbReference type="EMBL" id="MFD2201412.1"/>
    </source>
</evidence>
<dbReference type="Pfam" id="PF18911">
    <property type="entry name" value="PKD_4"/>
    <property type="match status" value="1"/>
</dbReference>
<dbReference type="CDD" id="cd00146">
    <property type="entry name" value="PKD"/>
    <property type="match status" value="1"/>
</dbReference>
<keyword evidence="3" id="KW-1185">Reference proteome</keyword>
<sequence>MRALGSKFGFFLTTLISLFLSLEVNAQLTTIGREFFVGFMENHRVAPNRLDQASIIISAEEDASGIIQYVNNTINFSLKAGEQFVYYFPQDGMDIIHRSSRQIENKGVYVNSNGNISVHAFNFRERSADGTVILPLSSIGKDYWVSAHHEVFGPGVNPGSNVNFESTLLILAVEDETRVEIVLSAPSVEPVPVPAGSTLSVTLKRGESYQVKAVGDLTGTRVRVVGSTDGDCKNIAVFGGNKMTSVGEGCDDASTGDHLFQQIYPTFSWGKEYIHIPLAGRSSGEMVKILASENNTVVYVNGQQSATLNAGKFVSFSFGKDDLAYITATKPIAVTTFAKSYKCNNQVGAGAGDGDPTMITLSPNNQLIKKTVFSSVKVVGIVEHFVNILAKTESANQTVLDGINIGAEFNPVFWKPEFSYARVKVSEGSHTLSNPEGVIGYAYGSGFIESYGYSAGASLSNLNFETEVAYDFEVSGDKVACLGETGSWTILPRDPKFEIFEWTFGDGTEIQEGKTVDHLFENPGIYQIKIVALTGNRSCDEIEEAYFEVEVLESKGELIGPENVCPDIDEAVYLFENFQNTDKVLWEVNGGEILQSDNYSVKIKWGSSTPEAKVTAIPVTELGCWGKPIDLEVLINDTIEPGLAIGLNQICYQENATYFYEVKDVIPNRNYEWFIQGGEIISDRFSEKVEVLWGGIGTEGEIWYEEFSFINTSCGGESQKLKVKVNPPLVAEVTEITEFICQGTNEGLIRLNVNGGSGVYNFIWSHDPDLKEPEANGLRAGIYEVIIQDLGGCEISFSQLQIQESVPMELDGLPAISNASCFDSEDGFATLNIKGGVPPYRVDKESVLIMGSSVQLFNLSRGDYNIKVFDAAKCEFEVNFSVGSPEPITAEFEIEKVACPGISSGVLTIVPSGGVAPYTITWDWDGTTGTSLSNIPFGTYSVSVVDANGCSQSFIGEMQEAEPQLRMPTGYNPSDGLYQGISNCEVNYKLMIYNKWGQLLFVGTDGWDGKFNGEEAPMGTYTYMIEYSFNLEGQILTKQQRGIFTLVR</sequence>
<dbReference type="InterPro" id="IPR035234">
    <property type="entry name" value="IgGFc-bd_N"/>
</dbReference>
<name>A0ABW5B5K0_9BACT</name>
<dbReference type="Pfam" id="PF13585">
    <property type="entry name" value="CHU_C"/>
    <property type="match status" value="1"/>
</dbReference>
<dbReference type="InterPro" id="IPR013783">
    <property type="entry name" value="Ig-like_fold"/>
</dbReference>
<reference evidence="3" key="1">
    <citation type="journal article" date="2019" name="Int. J. Syst. Evol. Microbiol.">
        <title>The Global Catalogue of Microorganisms (GCM) 10K type strain sequencing project: providing services to taxonomists for standard genome sequencing and annotation.</title>
        <authorList>
            <consortium name="The Broad Institute Genomics Platform"/>
            <consortium name="The Broad Institute Genome Sequencing Center for Infectious Disease"/>
            <person name="Wu L."/>
            <person name="Ma J."/>
        </authorList>
    </citation>
    <scope>NUCLEOTIDE SEQUENCE [LARGE SCALE GENOMIC DNA]</scope>
    <source>
        <strain evidence="3">KCTC 19812</strain>
    </source>
</reference>
<accession>A0ABW5B5K0</accession>
<dbReference type="InterPro" id="IPR035986">
    <property type="entry name" value="PKD_dom_sf"/>
</dbReference>
<dbReference type="SUPFAM" id="SSF49299">
    <property type="entry name" value="PKD domain"/>
    <property type="match status" value="1"/>
</dbReference>
<dbReference type="PANTHER" id="PTHR46534:SF1">
    <property type="entry name" value="IGGFC-BINDING PROTEIN N-TERMINAL DOMAIN-CONTAINING PROTEIN"/>
    <property type="match status" value="1"/>
</dbReference>
<dbReference type="Pfam" id="PF17517">
    <property type="entry name" value="IgGFc_binding"/>
    <property type="match status" value="1"/>
</dbReference>
<protein>
    <submittedName>
        <fullName evidence="2">PKD domain-containing protein</fullName>
    </submittedName>
</protein>
<dbReference type="Proteomes" id="UP001597414">
    <property type="component" value="Unassembled WGS sequence"/>
</dbReference>
<evidence type="ECO:0000313" key="3">
    <source>
        <dbReference type="Proteomes" id="UP001597414"/>
    </source>
</evidence>
<gene>
    <name evidence="2" type="ORF">ACFSKV_07530</name>
</gene>